<evidence type="ECO:0000256" key="2">
    <source>
        <dbReference type="SAM" id="SignalP"/>
    </source>
</evidence>
<proteinExistence type="predicted"/>
<feature type="chain" id="PRO_5047330524" evidence="2">
    <location>
        <begin position="26"/>
        <end position="219"/>
    </location>
</feature>
<comment type="caution">
    <text evidence="3">The sequence shown here is derived from an EMBL/GenBank/DDBJ whole genome shotgun (WGS) entry which is preliminary data.</text>
</comment>
<keyword evidence="2" id="KW-0732">Signal</keyword>
<evidence type="ECO:0000313" key="3">
    <source>
        <dbReference type="EMBL" id="MBU5491260.1"/>
    </source>
</evidence>
<keyword evidence="4" id="KW-1185">Reference proteome</keyword>
<dbReference type="PROSITE" id="PS51257">
    <property type="entry name" value="PROKAR_LIPOPROTEIN"/>
    <property type="match status" value="1"/>
</dbReference>
<evidence type="ECO:0000313" key="4">
    <source>
        <dbReference type="Proteomes" id="UP000783588"/>
    </source>
</evidence>
<feature type="compositionally biased region" description="Basic and acidic residues" evidence="1">
    <location>
        <begin position="63"/>
        <end position="76"/>
    </location>
</feature>
<gene>
    <name evidence="3" type="ORF">KQI75_11645</name>
</gene>
<dbReference type="EMBL" id="JAHLQI010000007">
    <property type="protein sequence ID" value="MBU5491260.1"/>
    <property type="molecule type" value="Genomic_DNA"/>
</dbReference>
<feature type="signal peptide" evidence="2">
    <location>
        <begin position="1"/>
        <end position="25"/>
    </location>
</feature>
<evidence type="ECO:0000256" key="1">
    <source>
        <dbReference type="SAM" id="MobiDB-lite"/>
    </source>
</evidence>
<name>A0ABS6EWM8_9FIRM</name>
<sequence>MKKIMSIIAVILTATILGGCTAAPAANAEDLNSVPSAGTQEVSIFEPDTAVLDSVPDTIVPDAGRETGEDFTKDSSEDSGSVLESREENAEEISADTAKEDSSSVSDANILRFMQEVAPEMGYTVRVVDSDQLTLRDLEERKDSYVLVERMESIVEDTEGNGRILNAAADSGNYIKFDAGEFNVGDLVETYCVYDNSQYTDTVEMRFDFLVGNVQEITK</sequence>
<accession>A0ABS6EWM8</accession>
<dbReference type="Proteomes" id="UP000783588">
    <property type="component" value="Unassembled WGS sequence"/>
</dbReference>
<organism evidence="3 4">
    <name type="scientific">Butyricicoccus intestinisimiae</name>
    <dbReference type="NCBI Taxonomy" id="2841509"/>
    <lineage>
        <taxon>Bacteria</taxon>
        <taxon>Bacillati</taxon>
        <taxon>Bacillota</taxon>
        <taxon>Clostridia</taxon>
        <taxon>Eubacteriales</taxon>
        <taxon>Butyricicoccaceae</taxon>
        <taxon>Butyricicoccus</taxon>
    </lineage>
</organism>
<feature type="region of interest" description="Disordered" evidence="1">
    <location>
        <begin position="55"/>
        <end position="102"/>
    </location>
</feature>
<protein>
    <submittedName>
        <fullName evidence="3">Uncharacterized protein</fullName>
    </submittedName>
</protein>
<reference evidence="3 4" key="1">
    <citation type="submission" date="2021-06" db="EMBL/GenBank/DDBJ databases">
        <authorList>
            <person name="Sun Q."/>
            <person name="Li D."/>
        </authorList>
    </citation>
    <scope>NUCLEOTIDE SEQUENCE [LARGE SCALE GENOMIC DNA]</scope>
    <source>
        <strain evidence="3 4">MSJd-7</strain>
    </source>
</reference>
<dbReference type="RefSeq" id="WP_216470974.1">
    <property type="nucleotide sequence ID" value="NZ_JAHLQI010000007.1"/>
</dbReference>